<reference evidence="2" key="1">
    <citation type="submission" date="2019-08" db="EMBL/GenBank/DDBJ databases">
        <authorList>
            <person name="Kucharzyk K."/>
            <person name="Murdoch R.W."/>
            <person name="Higgins S."/>
            <person name="Loffler F."/>
        </authorList>
    </citation>
    <scope>NUCLEOTIDE SEQUENCE</scope>
</reference>
<dbReference type="EMBL" id="VSSQ01001267">
    <property type="protein sequence ID" value="MPM06801.1"/>
    <property type="molecule type" value="Genomic_DNA"/>
</dbReference>
<gene>
    <name evidence="2" type="ORF">SDC9_53104</name>
</gene>
<feature type="compositionally biased region" description="Polar residues" evidence="1">
    <location>
        <begin position="1"/>
        <end position="10"/>
    </location>
</feature>
<evidence type="ECO:0000256" key="1">
    <source>
        <dbReference type="SAM" id="MobiDB-lite"/>
    </source>
</evidence>
<sequence>MTDFFSTIDNQIDKQQEAKNSKEAEKKNNEEFATKTINRLLPTLDEYVEQLKQRNINVKPFSNERSISLKLVYRDGGHNNLVMSTNFDTGRLEFRNYFTNDDGKNYESTDGSSYNENIWKDDIFKEKIEKLIRDFISYAPRHGGF</sequence>
<comment type="caution">
    <text evidence="2">The sequence shown here is derived from an EMBL/GenBank/DDBJ whole genome shotgun (WGS) entry which is preliminary data.</text>
</comment>
<feature type="compositionally biased region" description="Basic and acidic residues" evidence="1">
    <location>
        <begin position="11"/>
        <end position="27"/>
    </location>
</feature>
<accession>A0A644WTD6</accession>
<dbReference type="AlphaFoldDB" id="A0A644WTD6"/>
<evidence type="ECO:0000313" key="2">
    <source>
        <dbReference type="EMBL" id="MPM06801.1"/>
    </source>
</evidence>
<feature type="region of interest" description="Disordered" evidence="1">
    <location>
        <begin position="1"/>
        <end position="27"/>
    </location>
</feature>
<protein>
    <submittedName>
        <fullName evidence="2">Uncharacterized protein</fullName>
    </submittedName>
</protein>
<organism evidence="2">
    <name type="scientific">bioreactor metagenome</name>
    <dbReference type="NCBI Taxonomy" id="1076179"/>
    <lineage>
        <taxon>unclassified sequences</taxon>
        <taxon>metagenomes</taxon>
        <taxon>ecological metagenomes</taxon>
    </lineage>
</organism>
<proteinExistence type="predicted"/>
<name>A0A644WTD6_9ZZZZ</name>